<feature type="compositionally biased region" description="Polar residues" evidence="1">
    <location>
        <begin position="135"/>
        <end position="161"/>
    </location>
</feature>
<protein>
    <submittedName>
        <fullName evidence="2">Uncharacterized protein</fullName>
    </submittedName>
</protein>
<dbReference type="HOGENOM" id="CLU_960146_0_0_1"/>
<evidence type="ECO:0000256" key="1">
    <source>
        <dbReference type="SAM" id="MobiDB-lite"/>
    </source>
</evidence>
<sequence length="290" mass="31648">MHGIPGAVSILAQRDSFVKHVDDQHVNVAIHAPLLQNLQQLRRLQSLEQRAELGIGECKDTSGTFININPLETELFKLRCRGSILLAKTTWVSSLYLVTRFGKVLSQQRVEVWEESQEDLHQGCGELEWDVHQSRTTQSRGLESHTSSSRMTPSNSKSTSIRLLRTRRLNRRPRRAAPAPTPATTTSAPTAPTTTTAPPHPPRTQGKANPPPPPSASASRRQTALGPQCGRAATPAVAGPRRDARDAQREPAGELQKSRETGAELHNLTGAMTDIHGALGGSFPLNLLPY</sequence>
<dbReference type="InParanoid" id="A0A0C3EZI9"/>
<evidence type="ECO:0000313" key="2">
    <source>
        <dbReference type="EMBL" id="KIM73106.1"/>
    </source>
</evidence>
<dbReference type="EMBL" id="KN833092">
    <property type="protein sequence ID" value="KIM73106.1"/>
    <property type="molecule type" value="Genomic_DNA"/>
</dbReference>
<dbReference type="Proteomes" id="UP000054166">
    <property type="component" value="Unassembled WGS sequence"/>
</dbReference>
<evidence type="ECO:0000313" key="3">
    <source>
        <dbReference type="Proteomes" id="UP000054166"/>
    </source>
</evidence>
<gene>
    <name evidence="2" type="ORF">PILCRDRAFT_15494</name>
</gene>
<feature type="compositionally biased region" description="Basic residues" evidence="1">
    <location>
        <begin position="164"/>
        <end position="175"/>
    </location>
</feature>
<feature type="compositionally biased region" description="Low complexity" evidence="1">
    <location>
        <begin position="176"/>
        <end position="197"/>
    </location>
</feature>
<accession>A0A0C3EZI9</accession>
<reference evidence="3" key="2">
    <citation type="submission" date="2015-01" db="EMBL/GenBank/DDBJ databases">
        <title>Evolutionary Origins and Diversification of the Mycorrhizal Mutualists.</title>
        <authorList>
            <consortium name="DOE Joint Genome Institute"/>
            <consortium name="Mycorrhizal Genomics Consortium"/>
            <person name="Kohler A."/>
            <person name="Kuo A."/>
            <person name="Nagy L.G."/>
            <person name="Floudas D."/>
            <person name="Copeland A."/>
            <person name="Barry K.W."/>
            <person name="Cichocki N."/>
            <person name="Veneault-Fourrey C."/>
            <person name="LaButti K."/>
            <person name="Lindquist E.A."/>
            <person name="Lipzen A."/>
            <person name="Lundell T."/>
            <person name="Morin E."/>
            <person name="Murat C."/>
            <person name="Riley R."/>
            <person name="Ohm R."/>
            <person name="Sun H."/>
            <person name="Tunlid A."/>
            <person name="Henrissat B."/>
            <person name="Grigoriev I.V."/>
            <person name="Hibbett D.S."/>
            <person name="Martin F."/>
        </authorList>
    </citation>
    <scope>NUCLEOTIDE SEQUENCE [LARGE SCALE GENOMIC DNA]</scope>
    <source>
        <strain evidence="3">F 1598</strain>
    </source>
</reference>
<proteinExistence type="predicted"/>
<feature type="compositionally biased region" description="Basic and acidic residues" evidence="1">
    <location>
        <begin position="240"/>
        <end position="263"/>
    </location>
</feature>
<name>A0A0C3EZI9_PILCF</name>
<organism evidence="2 3">
    <name type="scientific">Piloderma croceum (strain F 1598)</name>
    <dbReference type="NCBI Taxonomy" id="765440"/>
    <lineage>
        <taxon>Eukaryota</taxon>
        <taxon>Fungi</taxon>
        <taxon>Dikarya</taxon>
        <taxon>Basidiomycota</taxon>
        <taxon>Agaricomycotina</taxon>
        <taxon>Agaricomycetes</taxon>
        <taxon>Agaricomycetidae</taxon>
        <taxon>Atheliales</taxon>
        <taxon>Atheliaceae</taxon>
        <taxon>Piloderma</taxon>
    </lineage>
</organism>
<keyword evidence="3" id="KW-1185">Reference proteome</keyword>
<feature type="region of interest" description="Disordered" evidence="1">
    <location>
        <begin position="135"/>
        <end position="263"/>
    </location>
</feature>
<dbReference type="AlphaFoldDB" id="A0A0C3EZI9"/>
<reference evidence="2 3" key="1">
    <citation type="submission" date="2014-04" db="EMBL/GenBank/DDBJ databases">
        <authorList>
            <consortium name="DOE Joint Genome Institute"/>
            <person name="Kuo A."/>
            <person name="Tarkka M."/>
            <person name="Buscot F."/>
            <person name="Kohler A."/>
            <person name="Nagy L.G."/>
            <person name="Floudas D."/>
            <person name="Copeland A."/>
            <person name="Barry K.W."/>
            <person name="Cichocki N."/>
            <person name="Veneault-Fourrey C."/>
            <person name="LaButti K."/>
            <person name="Lindquist E.A."/>
            <person name="Lipzen A."/>
            <person name="Lundell T."/>
            <person name="Morin E."/>
            <person name="Murat C."/>
            <person name="Sun H."/>
            <person name="Tunlid A."/>
            <person name="Henrissat B."/>
            <person name="Grigoriev I.V."/>
            <person name="Hibbett D.S."/>
            <person name="Martin F."/>
            <person name="Nordberg H.P."/>
            <person name="Cantor M.N."/>
            <person name="Hua S.X."/>
        </authorList>
    </citation>
    <scope>NUCLEOTIDE SEQUENCE [LARGE SCALE GENOMIC DNA]</scope>
    <source>
        <strain evidence="2 3">F 1598</strain>
    </source>
</reference>